<evidence type="ECO:0000313" key="3">
    <source>
        <dbReference type="Proteomes" id="UP001583177"/>
    </source>
</evidence>
<gene>
    <name evidence="2" type="ORF">Daus18300_009356</name>
</gene>
<accession>A0ABR3WEN6</accession>
<comment type="caution">
    <text evidence="2">The sequence shown here is derived from an EMBL/GenBank/DDBJ whole genome shotgun (WGS) entry which is preliminary data.</text>
</comment>
<sequence length="309" mass="34449">MASVTAAQASSDASSKTVLFDIVCTLRRLESNIQAQHDRLSFFESSIRTESVTTGSPTMSKSSFDSQRSQRESILTTPPLSPAEERNGSPFMVQSKFEYEDGGHGDELPTGMQVLSYIQFIGPKLIMSCRSTSSDPKDEEEAEEEPNVVYDGCAYSESNYSLPLSQILLRAASVMNIPRIPTRSPLRPVSMDDDDIDPIPCSEPSSGDQKDMTAATDFYQLTPEHTFDCRPVTVLTVESSRRTRRKRDCIVLTLEKSFGLYDKCITSILSFSIKAPTLRVIGKATNKLDNGWTVFKTDLKVCVYRKRPY</sequence>
<dbReference type="EMBL" id="JAWRVE010000094">
    <property type="protein sequence ID" value="KAL1860301.1"/>
    <property type="molecule type" value="Genomic_DNA"/>
</dbReference>
<proteinExistence type="predicted"/>
<feature type="compositionally biased region" description="Polar residues" evidence="1">
    <location>
        <begin position="51"/>
        <end position="78"/>
    </location>
</feature>
<keyword evidence="3" id="KW-1185">Reference proteome</keyword>
<name>A0ABR3WEN6_9PEZI</name>
<dbReference type="Proteomes" id="UP001583177">
    <property type="component" value="Unassembled WGS sequence"/>
</dbReference>
<protein>
    <submittedName>
        <fullName evidence="2">Uncharacterized protein</fullName>
    </submittedName>
</protein>
<evidence type="ECO:0000256" key="1">
    <source>
        <dbReference type="SAM" id="MobiDB-lite"/>
    </source>
</evidence>
<organism evidence="2 3">
    <name type="scientific">Diaporthe australafricana</name>
    <dbReference type="NCBI Taxonomy" id="127596"/>
    <lineage>
        <taxon>Eukaryota</taxon>
        <taxon>Fungi</taxon>
        <taxon>Dikarya</taxon>
        <taxon>Ascomycota</taxon>
        <taxon>Pezizomycotina</taxon>
        <taxon>Sordariomycetes</taxon>
        <taxon>Sordariomycetidae</taxon>
        <taxon>Diaporthales</taxon>
        <taxon>Diaporthaceae</taxon>
        <taxon>Diaporthe</taxon>
    </lineage>
</organism>
<reference evidence="2 3" key="1">
    <citation type="journal article" date="2024" name="IMA Fungus">
        <title>IMA Genome - F19 : A genome assembly and annotation guide to empower mycologists, including annotated draft genome sequences of Ceratocystis pirilliformis, Diaporthe australafricana, Fusarium ophioides, Paecilomyces lecythidis, and Sporothrix stenoceras.</title>
        <authorList>
            <person name="Aylward J."/>
            <person name="Wilson A.M."/>
            <person name="Visagie C.M."/>
            <person name="Spraker J."/>
            <person name="Barnes I."/>
            <person name="Buitendag C."/>
            <person name="Ceriani C."/>
            <person name="Del Mar Angel L."/>
            <person name="du Plessis D."/>
            <person name="Fuchs T."/>
            <person name="Gasser K."/>
            <person name="Kramer D."/>
            <person name="Li W."/>
            <person name="Munsamy K."/>
            <person name="Piso A."/>
            <person name="Price J.L."/>
            <person name="Sonnekus B."/>
            <person name="Thomas C."/>
            <person name="van der Nest A."/>
            <person name="van Dijk A."/>
            <person name="van Heerden A."/>
            <person name="van Vuuren N."/>
            <person name="Yilmaz N."/>
            <person name="Duong T.A."/>
            <person name="van der Merwe N.A."/>
            <person name="Wingfield M.J."/>
            <person name="Wingfield B.D."/>
        </authorList>
    </citation>
    <scope>NUCLEOTIDE SEQUENCE [LARGE SCALE GENOMIC DNA]</scope>
    <source>
        <strain evidence="2 3">CMW 18300</strain>
    </source>
</reference>
<evidence type="ECO:0000313" key="2">
    <source>
        <dbReference type="EMBL" id="KAL1860301.1"/>
    </source>
</evidence>
<feature type="region of interest" description="Disordered" evidence="1">
    <location>
        <begin position="51"/>
        <end position="88"/>
    </location>
</feature>